<dbReference type="EMBL" id="QJTC01000003">
    <property type="protein sequence ID" value="PYE79205.1"/>
    <property type="molecule type" value="Genomic_DNA"/>
</dbReference>
<name>A0A318SJX0_9BURK</name>
<feature type="region of interest" description="Disordered" evidence="1">
    <location>
        <begin position="1"/>
        <end position="37"/>
    </location>
</feature>
<evidence type="ECO:0000313" key="3">
    <source>
        <dbReference type="Proteomes" id="UP000247540"/>
    </source>
</evidence>
<accession>A0A318SJX0</accession>
<comment type="caution">
    <text evidence="2">The sequence shown here is derived from an EMBL/GenBank/DDBJ whole genome shotgun (WGS) entry which is preliminary data.</text>
</comment>
<keyword evidence="3" id="KW-1185">Reference proteome</keyword>
<sequence length="46" mass="5226">MERKVPLAGARIRGEARDGRTPGEGRPPKPLRQRLRSSDWTIVCRV</sequence>
<protein>
    <submittedName>
        <fullName evidence="2">Uncharacterized protein</fullName>
    </submittedName>
</protein>
<evidence type="ECO:0000256" key="1">
    <source>
        <dbReference type="SAM" id="MobiDB-lite"/>
    </source>
</evidence>
<dbReference type="AlphaFoldDB" id="A0A318SJX0"/>
<proteinExistence type="predicted"/>
<reference evidence="2 3" key="1">
    <citation type="submission" date="2018-06" db="EMBL/GenBank/DDBJ databases">
        <title>Genomic Encyclopedia of Type Strains, Phase III (KMG-III): the genomes of soil and plant-associated and newly described type strains.</title>
        <authorList>
            <person name="Whitman W."/>
        </authorList>
    </citation>
    <scope>NUCLEOTIDE SEQUENCE [LARGE SCALE GENOMIC DNA]</scope>
    <source>
        <strain evidence="2 3">CECT 7646</strain>
    </source>
</reference>
<dbReference type="Proteomes" id="UP000247540">
    <property type="component" value="Unassembled WGS sequence"/>
</dbReference>
<organism evidence="2 3">
    <name type="scientific">Xylophilus ampelinus</name>
    <dbReference type="NCBI Taxonomy" id="54067"/>
    <lineage>
        <taxon>Bacteria</taxon>
        <taxon>Pseudomonadati</taxon>
        <taxon>Pseudomonadota</taxon>
        <taxon>Betaproteobacteria</taxon>
        <taxon>Burkholderiales</taxon>
        <taxon>Xylophilus</taxon>
    </lineage>
</organism>
<gene>
    <name evidence="2" type="ORF">DFQ15_103193</name>
</gene>
<evidence type="ECO:0000313" key="2">
    <source>
        <dbReference type="EMBL" id="PYE79205.1"/>
    </source>
</evidence>
<feature type="compositionally biased region" description="Basic and acidic residues" evidence="1">
    <location>
        <begin position="12"/>
        <end position="27"/>
    </location>
</feature>